<feature type="region of interest" description="Disordered" evidence="5">
    <location>
        <begin position="1506"/>
        <end position="1557"/>
    </location>
</feature>
<feature type="coiled-coil region" evidence="4">
    <location>
        <begin position="148"/>
        <end position="175"/>
    </location>
</feature>
<feature type="compositionally biased region" description="Polar residues" evidence="5">
    <location>
        <begin position="497"/>
        <end position="511"/>
    </location>
</feature>
<organism evidence="6 7">
    <name type="scientific">Tetrahymena thermophila (strain SB210)</name>
    <dbReference type="NCBI Taxonomy" id="312017"/>
    <lineage>
        <taxon>Eukaryota</taxon>
        <taxon>Sar</taxon>
        <taxon>Alveolata</taxon>
        <taxon>Ciliophora</taxon>
        <taxon>Intramacronucleata</taxon>
        <taxon>Oligohymenophorea</taxon>
        <taxon>Hymenostomatida</taxon>
        <taxon>Tetrahymenina</taxon>
        <taxon>Tetrahymenidae</taxon>
        <taxon>Tetrahymena</taxon>
    </lineage>
</organism>
<feature type="compositionally biased region" description="Polar residues" evidence="5">
    <location>
        <begin position="212"/>
        <end position="233"/>
    </location>
</feature>
<keyword evidence="4" id="KW-0175">Coiled coil</keyword>
<dbReference type="Pfam" id="PF12796">
    <property type="entry name" value="Ank_2"/>
    <property type="match status" value="1"/>
</dbReference>
<accession>I7MGK6</accession>
<dbReference type="GeneID" id="7839784"/>
<dbReference type="eggNOG" id="ENOG502R2Y7">
    <property type="taxonomic scope" value="Eukaryota"/>
</dbReference>
<feature type="compositionally biased region" description="Polar residues" evidence="5">
    <location>
        <begin position="968"/>
        <end position="983"/>
    </location>
</feature>
<feature type="compositionally biased region" description="Basic and acidic residues" evidence="5">
    <location>
        <begin position="1515"/>
        <end position="1526"/>
    </location>
</feature>
<feature type="region of interest" description="Disordered" evidence="5">
    <location>
        <begin position="666"/>
        <end position="698"/>
    </location>
</feature>
<feature type="repeat" description="ANK" evidence="3">
    <location>
        <begin position="1709"/>
        <end position="1741"/>
    </location>
</feature>
<dbReference type="PANTHER" id="PTHR24198:SF165">
    <property type="entry name" value="ANKYRIN REPEAT-CONTAINING PROTEIN-RELATED"/>
    <property type="match status" value="1"/>
</dbReference>
<evidence type="ECO:0000256" key="1">
    <source>
        <dbReference type="ARBA" id="ARBA00022737"/>
    </source>
</evidence>
<feature type="region of interest" description="Disordered" evidence="5">
    <location>
        <begin position="866"/>
        <end position="885"/>
    </location>
</feature>
<feature type="compositionally biased region" description="Low complexity" evidence="5">
    <location>
        <begin position="1194"/>
        <end position="1224"/>
    </location>
</feature>
<evidence type="ECO:0000313" key="6">
    <source>
        <dbReference type="EMBL" id="EAS01613.2"/>
    </source>
</evidence>
<feature type="region of interest" description="Disordered" evidence="5">
    <location>
        <begin position="212"/>
        <end position="242"/>
    </location>
</feature>
<evidence type="ECO:0000256" key="5">
    <source>
        <dbReference type="SAM" id="MobiDB-lite"/>
    </source>
</evidence>
<dbReference type="PANTHER" id="PTHR24198">
    <property type="entry name" value="ANKYRIN REPEAT AND PROTEIN KINASE DOMAIN-CONTAINING PROTEIN"/>
    <property type="match status" value="1"/>
</dbReference>
<feature type="repeat" description="ANK" evidence="3">
    <location>
        <begin position="1676"/>
        <end position="1708"/>
    </location>
</feature>
<feature type="compositionally biased region" description="Basic and acidic residues" evidence="5">
    <location>
        <begin position="1431"/>
        <end position="1448"/>
    </location>
</feature>
<feature type="compositionally biased region" description="Low complexity" evidence="5">
    <location>
        <begin position="1530"/>
        <end position="1541"/>
    </location>
</feature>
<evidence type="ECO:0000256" key="4">
    <source>
        <dbReference type="SAM" id="Coils"/>
    </source>
</evidence>
<feature type="coiled-coil region" evidence="4">
    <location>
        <begin position="886"/>
        <end position="916"/>
    </location>
</feature>
<dbReference type="OrthoDB" id="71307at2759"/>
<evidence type="ECO:0000256" key="3">
    <source>
        <dbReference type="PROSITE-ProRule" id="PRU00023"/>
    </source>
</evidence>
<dbReference type="RefSeq" id="XP_001021858.2">
    <property type="nucleotide sequence ID" value="XM_001021858.2"/>
</dbReference>
<dbReference type="STRING" id="312017.I7MGK6"/>
<dbReference type="InParanoid" id="I7MGK6"/>
<dbReference type="PROSITE" id="PS50088">
    <property type="entry name" value="ANK_REPEAT"/>
    <property type="match status" value="2"/>
</dbReference>
<feature type="compositionally biased region" description="Polar residues" evidence="5">
    <location>
        <begin position="1545"/>
        <end position="1557"/>
    </location>
</feature>
<evidence type="ECO:0000313" key="7">
    <source>
        <dbReference type="Proteomes" id="UP000009168"/>
    </source>
</evidence>
<evidence type="ECO:0000256" key="2">
    <source>
        <dbReference type="ARBA" id="ARBA00023043"/>
    </source>
</evidence>
<keyword evidence="7" id="KW-1185">Reference proteome</keyword>
<feature type="region of interest" description="Disordered" evidence="5">
    <location>
        <begin position="1430"/>
        <end position="1449"/>
    </location>
</feature>
<feature type="region of interest" description="Disordered" evidence="5">
    <location>
        <begin position="1154"/>
        <end position="1230"/>
    </location>
</feature>
<dbReference type="EMBL" id="GG662564">
    <property type="protein sequence ID" value="EAS01613.2"/>
    <property type="molecule type" value="Genomic_DNA"/>
</dbReference>
<dbReference type="SMART" id="SM00248">
    <property type="entry name" value="ANK"/>
    <property type="match status" value="2"/>
</dbReference>
<feature type="region of interest" description="Disordered" evidence="5">
    <location>
        <begin position="597"/>
        <end position="631"/>
    </location>
</feature>
<feature type="compositionally biased region" description="Polar residues" evidence="5">
    <location>
        <begin position="1154"/>
        <end position="1172"/>
    </location>
</feature>
<gene>
    <name evidence="6" type="ORF">TTHERM_00932030</name>
</gene>
<dbReference type="SUPFAM" id="SSF48403">
    <property type="entry name" value="Ankyrin repeat"/>
    <property type="match status" value="1"/>
</dbReference>
<proteinExistence type="predicted"/>
<feature type="compositionally biased region" description="Polar residues" evidence="5">
    <location>
        <begin position="875"/>
        <end position="885"/>
    </location>
</feature>
<dbReference type="Proteomes" id="UP000009168">
    <property type="component" value="Unassembled WGS sequence"/>
</dbReference>
<dbReference type="InterPro" id="IPR036770">
    <property type="entry name" value="Ankyrin_rpt-contain_sf"/>
</dbReference>
<feature type="compositionally biased region" description="Low complexity" evidence="5">
    <location>
        <begin position="609"/>
        <end position="631"/>
    </location>
</feature>
<feature type="compositionally biased region" description="Polar residues" evidence="5">
    <location>
        <begin position="990"/>
        <end position="1002"/>
    </location>
</feature>
<sequence length="1753" mass="204754">MDERQTNPDSDYLPFLSPQNQNYLAQDQLNSYQRDDIQVLKSHGFHTPGIQGGCNFEYLLEQDLNDKQFSNLVMVLDKQQLNKEQFNRNIDLNKINYLQHLNSKNDIYINSAQYNSFLQSLDFRPKFVSNAHKKESIQSNKIKQIYNIEENSNKIKNIQLQKIKLANKEQQQKQQIQQDFRLKSSSEIKPSRVFIQNRERVNTYSLIDQQGKQESSIQNHYASQNSTQTSATINKSSSKKNKIPNLKFNSTYYFSSNTNFNSSSNKKQSKFIKDCLSTPSRNKTNSYFFKREETEIEDEDLQNSKTQRVETDFQIYNSTDGVQESKNSFKSSKSSFNYINSPKNNSLFYSNNNNNNIVQYKQKQLKTIINNILPQTIQQTVKTPQSSNKNTARNIINSMNTQSSINNKIKLLNLKNLQTGSNQQKFFTERIALNSNNNQDSKTIYQDMSQQDDQIKQKLVKENFKSYSNKQFLSKNKIESKDNNQNTEQLKNRNKMDQNNSDDSIFSPKNQLENEKIFDVSIRQTRSQQKQHLQQIEQNKIFLQQPEESKQNQQAFQKNHQQEVIRFFQNNQKTPQINISNFTEQNKINLNEIEKNNSEQSGMPDEQENNQNNIDNSNDCNKNNIKNDSNINEDLNNQLIKSRNSKKSSFIDPSQLNLLKKMMEKKQNQNFQQQNAANSENKQNEETIGSPKNELNISNFNQNQNEENQNLPALKPDTLKRKSFINVDQDNCTRYLEQQREDEYLIALGLDYYGIKQLSHYCDFQKSIQKKQNTKMHQALSSYSFINSCKRIDHNQQDYSYQQLNFEHSKRGEEQKKKINILELDVFNDLEDMTVKNSLILKKNKNTLDRKMQQYIKRTFLEFEKQDNVQDRPSQESTQKQSQEIIDSKNSQNNLLEQQKQNIQNTLQKLNTQQNSPKRSSKSQQYNGVIQLTVSINPPLSNQDSSSQTNNQQVYKFVTFKNEKVSSTSICSENSHHSYISSETNEDSDNLNFNDTNNQQIGEESEKDDEVSLHLQEENGENEFKIIKNGNHIKSLELNQQSQKITKMKDPKNSFTVTRNYLMNYLQKQQSQKYLKRMSKINQGIQFIQDQQKVNYSNSLDQSQILENKQMRQGIQSQSRSFMKFASDKKQITKDFLEHQYSADSYRMNPFFSNEQIQSPKSNQQKYSSTEFNELDKNKDLRNEKKIQSKQTLQNISIEEINSSSHSSSQDSQSNSSSNSSNSSIDEDSLGNTQQQLGIDQYQQQMDQANPQQLQFFNDLEIYEDENYDPFTLSNNFIKSLQPQNLNESNSLLVRLYENIPPIISELQENQVEQVLNIKFQDQDQQKIELLMKKNNIGDKYQQISELLESDQRRFFKQSYSNYYTEQKDLLYGNFEDMNTINSNFYYLFSQNTQSNKTKKQTSNNKIESNYLKVQHHNVNNYKKCIKQQKLVKEQPESTDTKEQKEENQNLFQMSDSIKNYQQDAEFEFDSPSLTRKALEKKICLSQSLKESISLSNENTLQIQRSKFSNITNKNQKETNQEDQNKKKSLTTAQQTPLTQPIKIKQQNQPTSEQNQDFTSMLQTPLLNSLQAPNNISMGQNSVKNANKIKGSQNQTIIDHKNYIQLNQNLSQSRIKPDILDKQSLAISNRNNQISKRKLLPPEQQIMMAIKHNSLTEFEDIFSKFHQIKINYQDEEGSNFLIIASSVGNIDIVKELIYKGININHQNDLGNTALHMALAYGNSEVADFLLQFKIDQNLVNVNNQTAWDTAIYN</sequence>
<name>I7MGK6_TETTS</name>
<dbReference type="PROSITE" id="PS50297">
    <property type="entry name" value="ANK_REP_REGION"/>
    <property type="match status" value="2"/>
</dbReference>
<dbReference type="KEGG" id="tet:TTHERM_00932030"/>
<feature type="compositionally biased region" description="Low complexity" evidence="5">
    <location>
        <begin position="668"/>
        <end position="681"/>
    </location>
</feature>
<keyword evidence="2 3" id="KW-0040">ANK repeat</keyword>
<feature type="compositionally biased region" description="Basic and acidic residues" evidence="5">
    <location>
        <begin position="1174"/>
        <end position="1187"/>
    </location>
</feature>
<feature type="region of interest" description="Disordered" evidence="5">
    <location>
        <begin position="968"/>
        <end position="1011"/>
    </location>
</feature>
<dbReference type="Gene3D" id="1.25.40.20">
    <property type="entry name" value="Ankyrin repeat-containing domain"/>
    <property type="match status" value="1"/>
</dbReference>
<protein>
    <submittedName>
        <fullName evidence="6">Ankyrin domain protein</fullName>
    </submittedName>
</protein>
<feature type="region of interest" description="Disordered" evidence="5">
    <location>
        <begin position="474"/>
        <end position="512"/>
    </location>
</feature>
<dbReference type="InterPro" id="IPR002110">
    <property type="entry name" value="Ankyrin_rpt"/>
</dbReference>
<reference evidence="7" key="1">
    <citation type="journal article" date="2006" name="PLoS Biol.">
        <title>Macronuclear genome sequence of the ciliate Tetrahymena thermophila, a model eukaryote.</title>
        <authorList>
            <person name="Eisen J.A."/>
            <person name="Coyne R.S."/>
            <person name="Wu M."/>
            <person name="Wu D."/>
            <person name="Thiagarajan M."/>
            <person name="Wortman J.R."/>
            <person name="Badger J.H."/>
            <person name="Ren Q."/>
            <person name="Amedeo P."/>
            <person name="Jones K.M."/>
            <person name="Tallon L.J."/>
            <person name="Delcher A.L."/>
            <person name="Salzberg S.L."/>
            <person name="Silva J.C."/>
            <person name="Haas B.J."/>
            <person name="Majoros W.H."/>
            <person name="Farzad M."/>
            <person name="Carlton J.M."/>
            <person name="Smith R.K. Jr."/>
            <person name="Garg J."/>
            <person name="Pearlman R.E."/>
            <person name="Karrer K.M."/>
            <person name="Sun L."/>
            <person name="Manning G."/>
            <person name="Elde N.C."/>
            <person name="Turkewitz A.P."/>
            <person name="Asai D.J."/>
            <person name="Wilkes D.E."/>
            <person name="Wang Y."/>
            <person name="Cai H."/>
            <person name="Collins K."/>
            <person name="Stewart B.A."/>
            <person name="Lee S.R."/>
            <person name="Wilamowska K."/>
            <person name="Weinberg Z."/>
            <person name="Ruzzo W.L."/>
            <person name="Wloga D."/>
            <person name="Gaertig J."/>
            <person name="Frankel J."/>
            <person name="Tsao C.-C."/>
            <person name="Gorovsky M.A."/>
            <person name="Keeling P.J."/>
            <person name="Waller R.F."/>
            <person name="Patron N.J."/>
            <person name="Cherry J.M."/>
            <person name="Stover N.A."/>
            <person name="Krieger C.J."/>
            <person name="del Toro C."/>
            <person name="Ryder H.F."/>
            <person name="Williamson S.C."/>
            <person name="Barbeau R.A."/>
            <person name="Hamilton E.P."/>
            <person name="Orias E."/>
        </authorList>
    </citation>
    <scope>NUCLEOTIDE SEQUENCE [LARGE SCALE GENOMIC DNA]</scope>
    <source>
        <strain evidence="7">SB210</strain>
    </source>
</reference>
<keyword evidence="1" id="KW-0677">Repeat</keyword>